<dbReference type="InterPro" id="IPR050879">
    <property type="entry name" value="Acyltransferase_3"/>
</dbReference>
<keyword evidence="3" id="KW-0808">Transferase</keyword>
<name>A0AB38CBR2_9BURK</name>
<sequence length="397" mass="44192">MDVVSFLPAVASLLLALFCCALIVKKWGAPPLAGRYGAIDGLRGYLAFFVFLHHACIWYFYVRYGAWNVPPSPLYTNFGHASVAMFFMITGFLFYAKLLAARGRGVDWGKLYISRILRLTPLYLFAMVLLFITVACLSGFRMQETLPTLLKHAAQWLMFTALEAPDLNGIKNTTHIMAGVTWSLPYEWLFYLLLPLLALPLRIMPPWPYLLASILVFLTVLAAAIIRQAPVHHFLAFLAGMIAAVLVLLPTFCRFCASRLASILTVVCIGTACLAFASAHEIGSLLLLSIAFAMIAGGTSIFGTLHTAVSRTFGEFAYSIYLLHGLLLFVTFHFVIGREYAMTFSPLLHWSVILLLTPLLICICFMTFKLIEQPGMRHVNAVAAYFRRVSRHAKSSV</sequence>
<dbReference type="GO" id="GO:0000271">
    <property type="term" value="P:polysaccharide biosynthetic process"/>
    <property type="evidence" value="ECO:0007669"/>
    <property type="project" value="TreeGrafter"/>
</dbReference>
<dbReference type="GO" id="GO:0016020">
    <property type="term" value="C:membrane"/>
    <property type="evidence" value="ECO:0007669"/>
    <property type="project" value="TreeGrafter"/>
</dbReference>
<dbReference type="InterPro" id="IPR002656">
    <property type="entry name" value="Acyl_transf_3_dom"/>
</dbReference>
<feature type="transmembrane region" description="Helical" evidence="1">
    <location>
        <begin position="176"/>
        <end position="197"/>
    </location>
</feature>
<dbReference type="PANTHER" id="PTHR23028:SF53">
    <property type="entry name" value="ACYL_TRANSF_3 DOMAIN-CONTAINING PROTEIN"/>
    <property type="match status" value="1"/>
</dbReference>
<keyword evidence="1" id="KW-1133">Transmembrane helix</keyword>
<feature type="transmembrane region" description="Helical" evidence="1">
    <location>
        <begin position="209"/>
        <end position="226"/>
    </location>
</feature>
<gene>
    <name evidence="3" type="ORF">SAMN03097694_2979</name>
</gene>
<feature type="domain" description="Acyltransferase 3" evidence="2">
    <location>
        <begin position="38"/>
        <end position="364"/>
    </location>
</feature>
<dbReference type="EMBL" id="FPKH01000002">
    <property type="protein sequence ID" value="SFX68827.1"/>
    <property type="molecule type" value="Genomic_DNA"/>
</dbReference>
<feature type="transmembrane region" description="Helical" evidence="1">
    <location>
        <begin position="121"/>
        <end position="140"/>
    </location>
</feature>
<dbReference type="PANTHER" id="PTHR23028">
    <property type="entry name" value="ACETYLTRANSFERASE"/>
    <property type="match status" value="1"/>
</dbReference>
<feature type="transmembrane region" description="Helical" evidence="1">
    <location>
        <begin position="348"/>
        <end position="368"/>
    </location>
</feature>
<feature type="transmembrane region" description="Helical" evidence="1">
    <location>
        <begin position="44"/>
        <end position="61"/>
    </location>
</feature>
<dbReference type="Proteomes" id="UP000182489">
    <property type="component" value="Unassembled WGS sequence"/>
</dbReference>
<organism evidence="3 4">
    <name type="scientific">Janthinobacterium lividum</name>
    <dbReference type="NCBI Taxonomy" id="29581"/>
    <lineage>
        <taxon>Bacteria</taxon>
        <taxon>Pseudomonadati</taxon>
        <taxon>Pseudomonadota</taxon>
        <taxon>Betaproteobacteria</taxon>
        <taxon>Burkholderiales</taxon>
        <taxon>Oxalobacteraceae</taxon>
        <taxon>Janthinobacterium</taxon>
    </lineage>
</organism>
<accession>A0AB38CBR2</accession>
<feature type="transmembrane region" description="Helical" evidence="1">
    <location>
        <begin position="285"/>
        <end position="309"/>
    </location>
</feature>
<feature type="transmembrane region" description="Helical" evidence="1">
    <location>
        <begin position="260"/>
        <end position="279"/>
    </location>
</feature>
<keyword evidence="1" id="KW-0472">Membrane</keyword>
<protein>
    <submittedName>
        <fullName evidence="3">Peptidoglycan/LPS O-acetylase OafA/YrhL, contains acyltransferase and SGNH-hydrolase domains</fullName>
    </submittedName>
</protein>
<keyword evidence="1" id="KW-0812">Transmembrane</keyword>
<proteinExistence type="predicted"/>
<dbReference type="GO" id="GO:0016747">
    <property type="term" value="F:acyltransferase activity, transferring groups other than amino-acyl groups"/>
    <property type="evidence" value="ECO:0007669"/>
    <property type="project" value="InterPro"/>
</dbReference>
<dbReference type="Pfam" id="PF01757">
    <property type="entry name" value="Acyl_transf_3"/>
    <property type="match status" value="1"/>
</dbReference>
<feature type="transmembrane region" description="Helical" evidence="1">
    <location>
        <begin position="316"/>
        <end position="336"/>
    </location>
</feature>
<feature type="transmembrane region" description="Helical" evidence="1">
    <location>
        <begin position="232"/>
        <end position="253"/>
    </location>
</feature>
<dbReference type="RefSeq" id="WP_072454474.1">
    <property type="nucleotide sequence ID" value="NZ_FPKH01000002.1"/>
</dbReference>
<evidence type="ECO:0000259" key="2">
    <source>
        <dbReference type="Pfam" id="PF01757"/>
    </source>
</evidence>
<feature type="transmembrane region" description="Helical" evidence="1">
    <location>
        <begin position="6"/>
        <end position="24"/>
    </location>
</feature>
<evidence type="ECO:0000256" key="1">
    <source>
        <dbReference type="SAM" id="Phobius"/>
    </source>
</evidence>
<feature type="transmembrane region" description="Helical" evidence="1">
    <location>
        <begin position="81"/>
        <end position="100"/>
    </location>
</feature>
<keyword evidence="3" id="KW-0012">Acyltransferase</keyword>
<evidence type="ECO:0000313" key="3">
    <source>
        <dbReference type="EMBL" id="SFX68827.1"/>
    </source>
</evidence>
<dbReference type="AlphaFoldDB" id="A0AB38CBR2"/>
<reference evidence="3 4" key="1">
    <citation type="submission" date="2016-11" db="EMBL/GenBank/DDBJ databases">
        <authorList>
            <person name="Varghese N."/>
            <person name="Submissions S."/>
        </authorList>
    </citation>
    <scope>NUCLEOTIDE SEQUENCE [LARGE SCALE GENOMIC DNA]</scope>
    <source>
        <strain evidence="3 4">NFR18</strain>
    </source>
</reference>
<evidence type="ECO:0000313" key="4">
    <source>
        <dbReference type="Proteomes" id="UP000182489"/>
    </source>
</evidence>
<comment type="caution">
    <text evidence="3">The sequence shown here is derived from an EMBL/GenBank/DDBJ whole genome shotgun (WGS) entry which is preliminary data.</text>
</comment>